<dbReference type="InParanoid" id="A0A1Q3D7T2"/>
<reference evidence="2" key="1">
    <citation type="submission" date="2016-04" db="EMBL/GenBank/DDBJ databases">
        <title>Cephalotus genome sequencing.</title>
        <authorList>
            <person name="Fukushima K."/>
            <person name="Hasebe M."/>
            <person name="Fang X."/>
        </authorList>
    </citation>
    <scope>NUCLEOTIDE SEQUENCE [LARGE SCALE GENOMIC DNA]</scope>
    <source>
        <strain evidence="2">cv. St1</strain>
    </source>
</reference>
<evidence type="ECO:0000313" key="2">
    <source>
        <dbReference type="Proteomes" id="UP000187406"/>
    </source>
</evidence>
<dbReference type="OrthoDB" id="1934862at2759"/>
<dbReference type="EMBL" id="BDDD01004937">
    <property type="protein sequence ID" value="GAV88530.1"/>
    <property type="molecule type" value="Genomic_DNA"/>
</dbReference>
<gene>
    <name evidence="1" type="ORF">CFOL_v3_31952</name>
</gene>
<organism evidence="1 2">
    <name type="scientific">Cephalotus follicularis</name>
    <name type="common">Albany pitcher plant</name>
    <dbReference type="NCBI Taxonomy" id="3775"/>
    <lineage>
        <taxon>Eukaryota</taxon>
        <taxon>Viridiplantae</taxon>
        <taxon>Streptophyta</taxon>
        <taxon>Embryophyta</taxon>
        <taxon>Tracheophyta</taxon>
        <taxon>Spermatophyta</taxon>
        <taxon>Magnoliopsida</taxon>
        <taxon>eudicotyledons</taxon>
        <taxon>Gunneridae</taxon>
        <taxon>Pentapetalae</taxon>
        <taxon>rosids</taxon>
        <taxon>fabids</taxon>
        <taxon>Oxalidales</taxon>
        <taxon>Cephalotaceae</taxon>
        <taxon>Cephalotus</taxon>
    </lineage>
</organism>
<sequence>MPDGVNDDETVEKTREFDHMSVTITEPVDSGPVGAAIESHSTDQFLEISIHALAGHSKPGTLRNTGRCKHQTLQMLIDNGITHNVFKESVAYRLGLSILPCKTFKVFVGNGQYLDCSQKCESLVINL</sequence>
<dbReference type="AlphaFoldDB" id="A0A1Q3D7T2"/>
<protein>
    <submittedName>
        <fullName evidence="1">Uncharacterized protein</fullName>
    </submittedName>
</protein>
<evidence type="ECO:0000313" key="1">
    <source>
        <dbReference type="EMBL" id="GAV88530.1"/>
    </source>
</evidence>
<name>A0A1Q3D7T2_CEPFO</name>
<proteinExistence type="predicted"/>
<comment type="caution">
    <text evidence="1">The sequence shown here is derived from an EMBL/GenBank/DDBJ whole genome shotgun (WGS) entry which is preliminary data.</text>
</comment>
<keyword evidence="2" id="KW-1185">Reference proteome</keyword>
<dbReference type="Proteomes" id="UP000187406">
    <property type="component" value="Unassembled WGS sequence"/>
</dbReference>
<accession>A0A1Q3D7T2</accession>